<evidence type="ECO:0000313" key="2">
    <source>
        <dbReference type="EMBL" id="KAJ3991737.1"/>
    </source>
</evidence>
<feature type="compositionally biased region" description="Basic and acidic residues" evidence="1">
    <location>
        <begin position="692"/>
        <end position="716"/>
    </location>
</feature>
<feature type="compositionally biased region" description="Basic and acidic residues" evidence="1">
    <location>
        <begin position="651"/>
        <end position="665"/>
    </location>
</feature>
<feature type="compositionally biased region" description="Polar residues" evidence="1">
    <location>
        <begin position="52"/>
        <end position="65"/>
    </location>
</feature>
<evidence type="ECO:0000256" key="1">
    <source>
        <dbReference type="SAM" id="MobiDB-lite"/>
    </source>
</evidence>
<feature type="region of interest" description="Disordered" evidence="1">
    <location>
        <begin position="692"/>
        <end position="726"/>
    </location>
</feature>
<organism evidence="2 3">
    <name type="scientific">Lentinula boryana</name>
    <dbReference type="NCBI Taxonomy" id="40481"/>
    <lineage>
        <taxon>Eukaryota</taxon>
        <taxon>Fungi</taxon>
        <taxon>Dikarya</taxon>
        <taxon>Basidiomycota</taxon>
        <taxon>Agaricomycotina</taxon>
        <taxon>Agaricomycetes</taxon>
        <taxon>Agaricomycetidae</taxon>
        <taxon>Agaricales</taxon>
        <taxon>Marasmiineae</taxon>
        <taxon>Omphalotaceae</taxon>
        <taxon>Lentinula</taxon>
    </lineage>
</organism>
<feature type="compositionally biased region" description="Low complexity" evidence="1">
    <location>
        <begin position="91"/>
        <end position="104"/>
    </location>
</feature>
<dbReference type="InterPro" id="IPR021109">
    <property type="entry name" value="Peptidase_aspartic_dom_sf"/>
</dbReference>
<name>A0ABQ8PZ52_9AGAR</name>
<reference evidence="2" key="1">
    <citation type="submission" date="2022-08" db="EMBL/GenBank/DDBJ databases">
        <authorList>
            <consortium name="DOE Joint Genome Institute"/>
            <person name="Min B."/>
            <person name="Riley R."/>
            <person name="Sierra-Patev S."/>
            <person name="Naranjo-Ortiz M."/>
            <person name="Looney B."/>
            <person name="Konkel Z."/>
            <person name="Slot J.C."/>
            <person name="Sakamoto Y."/>
            <person name="Steenwyk J.L."/>
            <person name="Rokas A."/>
            <person name="Carro J."/>
            <person name="Camarero S."/>
            <person name="Ferreira P."/>
            <person name="Molpeceres G."/>
            <person name="Ruiz-Duenas F.J."/>
            <person name="Serrano A."/>
            <person name="Henrissat B."/>
            <person name="Drula E."/>
            <person name="Hughes K.W."/>
            <person name="Mata J.L."/>
            <person name="Ishikawa N.K."/>
            <person name="Vargas-Isla R."/>
            <person name="Ushijima S."/>
            <person name="Smith C.A."/>
            <person name="Ahrendt S."/>
            <person name="Andreopoulos W."/>
            <person name="He G."/>
            <person name="Labutti K."/>
            <person name="Lipzen A."/>
            <person name="Ng V."/>
            <person name="Sandor L."/>
            <person name="Barry K."/>
            <person name="Martinez A.T."/>
            <person name="Xiao Y."/>
            <person name="Gibbons J.G."/>
            <person name="Terashima K."/>
            <person name="Hibbett D.S."/>
            <person name="Grigoriev I.V."/>
        </authorList>
    </citation>
    <scope>NUCLEOTIDE SEQUENCE</scope>
    <source>
        <strain evidence="2">TFB10827</strain>
    </source>
</reference>
<feature type="region of interest" description="Disordered" evidence="1">
    <location>
        <begin position="651"/>
        <end position="677"/>
    </location>
</feature>
<protein>
    <recommendedName>
        <fullName evidence="4">Retrotransposon gag domain-containing protein</fullName>
    </recommendedName>
</protein>
<proteinExistence type="predicted"/>
<dbReference type="EMBL" id="MU790961">
    <property type="protein sequence ID" value="KAJ3991737.1"/>
    <property type="molecule type" value="Genomic_DNA"/>
</dbReference>
<feature type="compositionally biased region" description="Basic and acidic residues" evidence="1">
    <location>
        <begin position="272"/>
        <end position="293"/>
    </location>
</feature>
<feature type="compositionally biased region" description="Basic and acidic residues" evidence="1">
    <location>
        <begin position="74"/>
        <end position="86"/>
    </location>
</feature>
<feature type="region of interest" description="Disordered" evidence="1">
    <location>
        <begin position="615"/>
        <end position="636"/>
    </location>
</feature>
<keyword evidence="3" id="KW-1185">Reference proteome</keyword>
<feature type="region of interest" description="Disordered" evidence="1">
    <location>
        <begin position="177"/>
        <end position="300"/>
    </location>
</feature>
<dbReference type="CDD" id="cd00303">
    <property type="entry name" value="retropepsin_like"/>
    <property type="match status" value="1"/>
</dbReference>
<feature type="compositionally biased region" description="Basic residues" evidence="1">
    <location>
        <begin position="106"/>
        <end position="115"/>
    </location>
</feature>
<comment type="caution">
    <text evidence="2">The sequence shown here is derived from an EMBL/GenBank/DDBJ whole genome shotgun (WGS) entry which is preliminary data.</text>
</comment>
<feature type="compositionally biased region" description="Basic residues" evidence="1">
    <location>
        <begin position="210"/>
        <end position="221"/>
    </location>
</feature>
<feature type="compositionally biased region" description="Basic and acidic residues" evidence="1">
    <location>
        <begin position="177"/>
        <end position="209"/>
    </location>
</feature>
<feature type="compositionally biased region" description="Gly residues" evidence="1">
    <location>
        <begin position="245"/>
        <end position="254"/>
    </location>
</feature>
<feature type="region of interest" description="Disordered" evidence="1">
    <location>
        <begin position="560"/>
        <end position="579"/>
    </location>
</feature>
<gene>
    <name evidence="2" type="ORF">F5050DRAFT_1715847</name>
</gene>
<accession>A0ABQ8PZ52</accession>
<feature type="region of interest" description="Disordered" evidence="1">
    <location>
        <begin position="1"/>
        <end position="115"/>
    </location>
</feature>
<sequence length="976" mass="111122">MSTTTEVPASRARARLPSQPTRYTPEEGEIAEEGPQQGPSDRHSIVGFGEAGNSSTQNRSRTPTPSGGAGKGKNRSDSNQRGELNPRDSISNVGSAAGSNVSSATKIRRKAYRKSLKRRMITQILRLEDEENHGTSNIEDAAIEFDNTYGWDRADPSIQLPIDEITWEEFEEMRKIFPEPAPKKLEQQRRDTPPHMVLRDNRGNRGGRRERYRSRRDRRNRSPPENPTERAVSPLVTDPNRGTGMRRGGGGGPPGRGPPDEDDSEDNSEPNNPRKESKAPPRGTDPSRYRSEDPSVDLNEVYEYDPMPRSEEEVLKASFRRYEQLIEFYLFGPPMNSSSAAQKALLQAIPKPSKYGGSADYGKFDDWATELIQWLNVADQCGPPTRYSGTRGGYVLSSVDLTRTNTLGSFLEGEALRWFRLEVQRVPAGFANNPDPLAYRWTFMQVMNRLYQRFVHDASISQIADRFHSVTYSQPGGVKSLFSELKRWATCMPIPPDMYTFKKRILLLIPESMCDHLTKIEKISAERSAINNIMQAAIECEWSIRTGKYYASARAATEQSQKLMREPRHNDAPVNTSRKTDSYIPKRLQVVENRRYQVTDHPTYRADQKKRDARFVKQNVHQNETDQTEERKKHEKKGACFNCGAEDHWKGDPKCKHYNKDKPTERPTYTKYQNSDKPKLYRMAEEVLETGERLFRLEEVPENKSEEENEPEKGDEPDPWGGSQYESEAADEVYLAPSKDDRLGFMQDKLNTESSSEYDTTEEDQDLHLDFQEYLRTMTELEDGGFMASMEPIQFPRKIMTTSLPGRRPERSREENRCLSTFIEMNGVQAYALFDSGSTADAISPDFVRVTHAKVFQLENPITLQLGTKGSRAKIIFGTDTTYRIDLGDGKSISRKSYFDVANVDRYDVVVGTVFMRKHGIALDFEKNVIRVRGKLVPTLTEAEDIREIVRRAAKTVSSDFVPKSNEEVPVRARPK</sequence>
<dbReference type="Gene3D" id="2.40.70.10">
    <property type="entry name" value="Acid Proteases"/>
    <property type="match status" value="1"/>
</dbReference>
<evidence type="ECO:0008006" key="4">
    <source>
        <dbReference type="Google" id="ProtNLM"/>
    </source>
</evidence>
<dbReference type="Proteomes" id="UP001163828">
    <property type="component" value="Unassembled WGS sequence"/>
</dbReference>
<evidence type="ECO:0000313" key="3">
    <source>
        <dbReference type="Proteomes" id="UP001163828"/>
    </source>
</evidence>